<dbReference type="Proteomes" id="UP001234798">
    <property type="component" value="Chromosome"/>
</dbReference>
<dbReference type="PANTHER" id="PTHR43477">
    <property type="entry name" value="DIHYDROANTICAPSIN 7-DEHYDROGENASE"/>
    <property type="match status" value="1"/>
</dbReference>
<dbReference type="InterPro" id="IPR036291">
    <property type="entry name" value="NAD(P)-bd_dom_sf"/>
</dbReference>
<accession>A0ABY9M3T8</accession>
<dbReference type="RefSeq" id="WP_306945558.1">
    <property type="nucleotide sequence ID" value="NZ_CP132976.1"/>
</dbReference>
<reference evidence="4 5" key="1">
    <citation type="submission" date="2023-08" db="EMBL/GenBank/DDBJ databases">
        <title>Achromobacter seleniivolatilans sp. nov., isolated from seleniferous soil.</title>
        <authorList>
            <person name="Zhang S."/>
            <person name="Li K."/>
            <person name="Peng J."/>
            <person name="Zhao Q."/>
            <person name="Wang H."/>
            <person name="Guo Y."/>
        </authorList>
    </citation>
    <scope>NUCLEOTIDE SEQUENCE [LARGE SCALE GENOMIC DNA]</scope>
    <source>
        <strain evidence="4 5">R39</strain>
    </source>
</reference>
<keyword evidence="2" id="KW-0560">Oxidoreductase</keyword>
<dbReference type="CDD" id="cd05233">
    <property type="entry name" value="SDR_c"/>
    <property type="match status" value="1"/>
</dbReference>
<organism evidence="4 5">
    <name type="scientific">Achromobacter seleniivolatilans</name>
    <dbReference type="NCBI Taxonomy" id="3047478"/>
    <lineage>
        <taxon>Bacteria</taxon>
        <taxon>Pseudomonadati</taxon>
        <taxon>Pseudomonadota</taxon>
        <taxon>Betaproteobacteria</taxon>
        <taxon>Burkholderiales</taxon>
        <taxon>Alcaligenaceae</taxon>
        <taxon>Achromobacter</taxon>
    </lineage>
</organism>
<dbReference type="InterPro" id="IPR051122">
    <property type="entry name" value="SDR_DHRS6-like"/>
</dbReference>
<evidence type="ECO:0000313" key="4">
    <source>
        <dbReference type="EMBL" id="WMD21654.1"/>
    </source>
</evidence>
<comment type="similarity">
    <text evidence="1">Belongs to the short-chain dehydrogenases/reductases (SDR) family.</text>
</comment>
<proteinExistence type="inferred from homology"/>
<dbReference type="PROSITE" id="PS00061">
    <property type="entry name" value="ADH_SHORT"/>
    <property type="match status" value="1"/>
</dbReference>
<sequence length="251" mass="26092">MGRLQGKYTLITGGTSGIGLETARQFAEEGAVVAITGRSEAALAAAQAELGAAVWVLQSDAGDIAAQRSLAAQLAQRWPRLDALYINAGDVTHRPLADWDESSWDRLMGVNLKGPFFLVQALLPLLSEASAASVILCGSVSARIGLPQSSAYAASKAGLLSLARTLSGEFAARGIRFNGLSPGPTQTAALGKLGLPAAEEEALREEIRQLVPIGRLGTPWELARAAVFLASDESRFAVGTELLVDGGVGNL</sequence>
<name>A0ABY9M3T8_9BURK</name>
<evidence type="ECO:0000256" key="1">
    <source>
        <dbReference type="ARBA" id="ARBA00006484"/>
    </source>
</evidence>
<feature type="domain" description="Ketoreductase" evidence="3">
    <location>
        <begin position="7"/>
        <end position="185"/>
    </location>
</feature>
<dbReference type="InterPro" id="IPR057326">
    <property type="entry name" value="KR_dom"/>
</dbReference>
<keyword evidence="5" id="KW-1185">Reference proteome</keyword>
<evidence type="ECO:0000259" key="3">
    <source>
        <dbReference type="SMART" id="SM00822"/>
    </source>
</evidence>
<evidence type="ECO:0000256" key="2">
    <source>
        <dbReference type="ARBA" id="ARBA00023002"/>
    </source>
</evidence>
<dbReference type="EMBL" id="CP132976">
    <property type="protein sequence ID" value="WMD21654.1"/>
    <property type="molecule type" value="Genomic_DNA"/>
</dbReference>
<dbReference type="InterPro" id="IPR002347">
    <property type="entry name" value="SDR_fam"/>
</dbReference>
<dbReference type="PRINTS" id="PR00081">
    <property type="entry name" value="GDHRDH"/>
</dbReference>
<dbReference type="Gene3D" id="3.40.50.720">
    <property type="entry name" value="NAD(P)-binding Rossmann-like Domain"/>
    <property type="match status" value="1"/>
</dbReference>
<dbReference type="InterPro" id="IPR020904">
    <property type="entry name" value="Sc_DH/Rdtase_CS"/>
</dbReference>
<dbReference type="PANTHER" id="PTHR43477:SF1">
    <property type="entry name" value="DIHYDROANTICAPSIN 7-DEHYDROGENASE"/>
    <property type="match status" value="1"/>
</dbReference>
<gene>
    <name evidence="4" type="ORF">RAS12_04565</name>
</gene>
<protein>
    <submittedName>
        <fullName evidence="4">SDR family oxidoreductase</fullName>
    </submittedName>
</protein>
<dbReference type="SMART" id="SM00822">
    <property type="entry name" value="PKS_KR"/>
    <property type="match status" value="1"/>
</dbReference>
<dbReference type="SUPFAM" id="SSF51735">
    <property type="entry name" value="NAD(P)-binding Rossmann-fold domains"/>
    <property type="match status" value="1"/>
</dbReference>
<dbReference type="NCBIfam" id="NF005075">
    <property type="entry name" value="PRK06500.1"/>
    <property type="match status" value="1"/>
</dbReference>
<evidence type="ECO:0000313" key="5">
    <source>
        <dbReference type="Proteomes" id="UP001234798"/>
    </source>
</evidence>
<dbReference type="Pfam" id="PF13561">
    <property type="entry name" value="adh_short_C2"/>
    <property type="match status" value="1"/>
</dbReference>